<dbReference type="PANTHER" id="PTHR36309">
    <property type="entry name" value="RNA-BINDING (RRM/RBD/RNP MOTIFS) FAMILY PROTEIN"/>
    <property type="match status" value="1"/>
</dbReference>
<sequence length="216" mass="24456">MTSKSKKPDDPAVLPDEEARKAYEQFRAKVSRTVYLEQLSPQVTEAVIKSALSQMGKVEHVELLPNQVMPSENLAQAALVEMETEKQAQAVLSTLSDFPFMMSGMPRPIRAKQAWPRMFPSRPTVPGKKPIEFRWVKPGEQDYDKIKAMASKANEQQSERVALIKAQMKVEEQLAHEQQKKLTDYYKRYDIIDKSVGDGTIPKLATCYGINLADEI</sequence>
<evidence type="ECO:0000313" key="4">
    <source>
        <dbReference type="Proteomes" id="UP001151287"/>
    </source>
</evidence>
<comment type="caution">
    <text evidence="3">The sequence shown here is derived from an EMBL/GenBank/DDBJ whole genome shotgun (WGS) entry which is preliminary data.</text>
</comment>
<name>A0A9Q0HZY5_9POAL</name>
<dbReference type="Proteomes" id="UP001151287">
    <property type="component" value="Unassembled WGS sequence"/>
</dbReference>
<dbReference type="Gene3D" id="3.30.70.330">
    <property type="match status" value="1"/>
</dbReference>
<dbReference type="AlphaFoldDB" id="A0A9Q0HZY5"/>
<evidence type="ECO:0000259" key="2">
    <source>
        <dbReference type="PROSITE" id="PS50102"/>
    </source>
</evidence>
<accession>A0A9Q0HZY5</accession>
<dbReference type="SMART" id="SM00360">
    <property type="entry name" value="RRM"/>
    <property type="match status" value="1"/>
</dbReference>
<organism evidence="3 4">
    <name type="scientific">Rhynchospora breviuscula</name>
    <dbReference type="NCBI Taxonomy" id="2022672"/>
    <lineage>
        <taxon>Eukaryota</taxon>
        <taxon>Viridiplantae</taxon>
        <taxon>Streptophyta</taxon>
        <taxon>Embryophyta</taxon>
        <taxon>Tracheophyta</taxon>
        <taxon>Spermatophyta</taxon>
        <taxon>Magnoliopsida</taxon>
        <taxon>Liliopsida</taxon>
        <taxon>Poales</taxon>
        <taxon>Cyperaceae</taxon>
        <taxon>Cyperoideae</taxon>
        <taxon>Rhynchosporeae</taxon>
        <taxon>Rhynchospora</taxon>
    </lineage>
</organism>
<keyword evidence="1" id="KW-0694">RNA-binding</keyword>
<proteinExistence type="predicted"/>
<dbReference type="InterPro" id="IPR012677">
    <property type="entry name" value="Nucleotide-bd_a/b_plait_sf"/>
</dbReference>
<protein>
    <recommendedName>
        <fullName evidence="2">RRM domain-containing protein</fullName>
    </recommendedName>
</protein>
<gene>
    <name evidence="3" type="ORF">LUZ63_004356</name>
</gene>
<dbReference type="InterPro" id="IPR053316">
    <property type="entry name" value="Epigenetic_reg_gene_expr"/>
</dbReference>
<reference evidence="3" key="1">
    <citation type="journal article" date="2022" name="Cell">
        <title>Repeat-based holocentromeres influence genome architecture and karyotype evolution.</title>
        <authorList>
            <person name="Hofstatter P.G."/>
            <person name="Thangavel G."/>
            <person name="Lux T."/>
            <person name="Neumann P."/>
            <person name="Vondrak T."/>
            <person name="Novak P."/>
            <person name="Zhang M."/>
            <person name="Costa L."/>
            <person name="Castellani M."/>
            <person name="Scott A."/>
            <person name="Toegelov H."/>
            <person name="Fuchs J."/>
            <person name="Mata-Sucre Y."/>
            <person name="Dias Y."/>
            <person name="Vanzela A.L.L."/>
            <person name="Huettel B."/>
            <person name="Almeida C.C.S."/>
            <person name="Simkova H."/>
            <person name="Souza G."/>
            <person name="Pedrosa-Harand A."/>
            <person name="Macas J."/>
            <person name="Mayer K.F.X."/>
            <person name="Houben A."/>
            <person name="Marques A."/>
        </authorList>
    </citation>
    <scope>NUCLEOTIDE SEQUENCE</scope>
    <source>
        <strain evidence="3">RhyBre1mFocal</strain>
    </source>
</reference>
<dbReference type="GO" id="GO:0003723">
    <property type="term" value="F:RNA binding"/>
    <property type="evidence" value="ECO:0007669"/>
    <property type="project" value="UniProtKB-UniRule"/>
</dbReference>
<dbReference type="SUPFAM" id="SSF54928">
    <property type="entry name" value="RNA-binding domain, RBD"/>
    <property type="match status" value="1"/>
</dbReference>
<dbReference type="CDD" id="cd00590">
    <property type="entry name" value="RRM_SF"/>
    <property type="match status" value="1"/>
</dbReference>
<dbReference type="PANTHER" id="PTHR36309:SF1">
    <property type="entry name" value="RNA-BINDING (RRM_RBD_RNP MOTIFS) FAMILY PROTEIN"/>
    <property type="match status" value="1"/>
</dbReference>
<dbReference type="InterPro" id="IPR035979">
    <property type="entry name" value="RBD_domain_sf"/>
</dbReference>
<dbReference type="EMBL" id="JAMQYH010000001">
    <property type="protein sequence ID" value="KAJ1704577.1"/>
    <property type="molecule type" value="Genomic_DNA"/>
</dbReference>
<evidence type="ECO:0000313" key="3">
    <source>
        <dbReference type="EMBL" id="KAJ1704577.1"/>
    </source>
</evidence>
<dbReference type="PROSITE" id="PS50102">
    <property type="entry name" value="RRM"/>
    <property type="match status" value="1"/>
</dbReference>
<dbReference type="Pfam" id="PF00076">
    <property type="entry name" value="RRM_1"/>
    <property type="match status" value="1"/>
</dbReference>
<dbReference type="OrthoDB" id="1913496at2759"/>
<feature type="domain" description="RRM" evidence="2">
    <location>
        <begin position="32"/>
        <end position="116"/>
    </location>
</feature>
<dbReference type="InterPro" id="IPR000504">
    <property type="entry name" value="RRM_dom"/>
</dbReference>
<evidence type="ECO:0000256" key="1">
    <source>
        <dbReference type="PROSITE-ProRule" id="PRU00176"/>
    </source>
</evidence>
<keyword evidence="4" id="KW-1185">Reference proteome</keyword>